<proteinExistence type="predicted"/>
<dbReference type="PROSITE" id="PS50280">
    <property type="entry name" value="SET"/>
    <property type="match status" value="1"/>
</dbReference>
<evidence type="ECO:0000256" key="4">
    <source>
        <dbReference type="ARBA" id="ARBA00022723"/>
    </source>
</evidence>
<dbReference type="PANTHER" id="PTHR46165">
    <property type="entry name" value="SET AND MYND DOMAIN-CONTAINING PROTEIN 4"/>
    <property type="match status" value="1"/>
</dbReference>
<dbReference type="GeneID" id="105843191"/>
<gene>
    <name evidence="15" type="primary">LOC105843191</name>
    <name evidence="14" type="synonym">LOC136090002</name>
</gene>
<evidence type="ECO:0000256" key="5">
    <source>
        <dbReference type="ARBA" id="ARBA00022771"/>
    </source>
</evidence>
<keyword evidence="1" id="KW-0489">Methyltransferase</keyword>
<keyword evidence="5 10" id="KW-0863">Zinc-finger</keyword>
<evidence type="ECO:0000256" key="7">
    <source>
        <dbReference type="ARBA" id="ARBA00093423"/>
    </source>
</evidence>
<evidence type="ECO:0000256" key="8">
    <source>
        <dbReference type="ARBA" id="ARBA00093635"/>
    </source>
</evidence>
<dbReference type="CDD" id="cd10536">
    <property type="entry name" value="SET_SMYD4"/>
    <property type="match status" value="1"/>
</dbReference>
<evidence type="ECO:0000313" key="13">
    <source>
        <dbReference type="Proteomes" id="UP001652625"/>
    </source>
</evidence>
<evidence type="ECO:0000256" key="6">
    <source>
        <dbReference type="ARBA" id="ARBA00022833"/>
    </source>
</evidence>
<keyword evidence="4" id="KW-0479">Metal-binding</keyword>
<dbReference type="RefSeq" id="XP_065672178.1">
    <property type="nucleotide sequence ID" value="XM_065816106.1"/>
</dbReference>
<dbReference type="Proteomes" id="UP001652625">
    <property type="component" value="Chromosome 13"/>
</dbReference>
<dbReference type="PANTHER" id="PTHR46165:SF7">
    <property type="entry name" value="SET AND MYND DOMAIN-CONTAINING PROTEIN 4"/>
    <property type="match status" value="1"/>
</dbReference>
<evidence type="ECO:0000256" key="9">
    <source>
        <dbReference type="ARBA" id="ARBA00093680"/>
    </source>
</evidence>
<evidence type="ECO:0000256" key="2">
    <source>
        <dbReference type="ARBA" id="ARBA00022679"/>
    </source>
</evidence>
<dbReference type="InterPro" id="IPR011990">
    <property type="entry name" value="TPR-like_helical_dom_sf"/>
</dbReference>
<dbReference type="InterPro" id="IPR052097">
    <property type="entry name" value="SET-MYND_domain_protein"/>
</dbReference>
<dbReference type="Gene3D" id="6.10.140.2220">
    <property type="match status" value="1"/>
</dbReference>
<keyword evidence="13" id="KW-1185">Reference proteome</keyword>
<evidence type="ECO:0000259" key="11">
    <source>
        <dbReference type="PROSITE" id="PS50280"/>
    </source>
</evidence>
<keyword evidence="3" id="KW-0949">S-adenosyl-L-methionine</keyword>
<organism evidence="13 15">
    <name type="scientific">Hydra vulgaris</name>
    <name type="common">Hydra</name>
    <name type="synonym">Hydra attenuata</name>
    <dbReference type="NCBI Taxonomy" id="6087"/>
    <lineage>
        <taxon>Eukaryota</taxon>
        <taxon>Metazoa</taxon>
        <taxon>Cnidaria</taxon>
        <taxon>Hydrozoa</taxon>
        <taxon>Hydroidolina</taxon>
        <taxon>Anthoathecata</taxon>
        <taxon>Aplanulata</taxon>
        <taxon>Hydridae</taxon>
        <taxon>Hydra</taxon>
    </lineage>
</organism>
<comment type="function">
    <text evidence="7">Protein-lysine N-methyltransferase. Monomethylates PRMT5, modulating its transcriptional activity. May also act as a histone methyltransferase. Plays a critical role in cardiac development. Acts as a key epigenetic regulator of gene expression during cardiac development via its dual activities as a methyltransferase and negative regulator of HDAC1.</text>
</comment>
<sequence length="660" mass="74807">MENSFTFWFNKIKVSLDNGDKNEFFSKFNNQQTDFDLMSLLLNQPQIKDIVIVKSFNPKCKISSERARNLGNQQYGNYQLLDAMRSYSASISLAEYNSKELALAYGNRSAVLFETKDYNICTADINAALMSKFPCEKKYKLYERLGKCYMKLLFYDKAVDALNFCIQFTRSSDLSDCQKNDKLKSINKFIKNCQIFELLKCQSFTPLYRQNLLYVATPPVLLKKNVLHPSASDSLEIVSSSSQGRHAIATKDISAGETIIVEKPFASVCSTESYKTHCYHCLSNFLFSYPCRLCTLVNYCSISCEEESWKSFHCFECEYSNILANDDIGVAHLAMKIITNVGLKGLLLFQNTNSSVVSVEDVSSSTVSFEGNISSVKVKAQNSVSYNSIYNLKGNSKLREQDDMFKRALLSIYIGKILCLTNFCPQENLIIVCAHLFKHVQMLACNAFLISELVVSKQGFSYILDIVDKEVGSGIYETSSLLNHSCCPSVCSDFCGDTIVVRAVKHINKGEEISIQYGYTYSLYPKVYRQKELLERYFFKCQCQACSYDWPSPINIHPLITKIPKFRCLKCLKGYRAKTKCCIVDDEIANLPSLREKYISACIDVEKNGNAEINLPVLLKYLDLLSRKAVLPSDEFVACRETVRLCFSLLSNCANFKTSS</sequence>
<dbReference type="Pfam" id="PF00856">
    <property type="entry name" value="SET"/>
    <property type="match status" value="1"/>
</dbReference>
<evidence type="ECO:0000259" key="12">
    <source>
        <dbReference type="PROSITE" id="PS50865"/>
    </source>
</evidence>
<dbReference type="SUPFAM" id="SSF48452">
    <property type="entry name" value="TPR-like"/>
    <property type="match status" value="1"/>
</dbReference>
<dbReference type="Gene3D" id="2.170.270.10">
    <property type="entry name" value="SET domain"/>
    <property type="match status" value="1"/>
</dbReference>
<dbReference type="InterPro" id="IPR001214">
    <property type="entry name" value="SET_dom"/>
</dbReference>
<dbReference type="InterPro" id="IPR044421">
    <property type="entry name" value="SMYD4_SET"/>
</dbReference>
<accession>A0ABM4DEM6</accession>
<dbReference type="SUPFAM" id="SSF82199">
    <property type="entry name" value="SET domain"/>
    <property type="match status" value="1"/>
</dbReference>
<feature type="domain" description="SET" evidence="11">
    <location>
        <begin position="233"/>
        <end position="518"/>
    </location>
</feature>
<reference evidence="14 15" key="1">
    <citation type="submission" date="2025-05" db="UniProtKB">
        <authorList>
            <consortium name="RefSeq"/>
        </authorList>
    </citation>
    <scope>IDENTIFICATION</scope>
</reference>
<protein>
    <recommendedName>
        <fullName evidence="8">Protein-lysine N-methyltransferase SMYD4</fullName>
    </recommendedName>
    <alternativeName>
        <fullName evidence="9">SET and MYND domain-containing protein 4</fullName>
    </alternativeName>
</protein>
<dbReference type="RefSeq" id="XP_065672856.1">
    <property type="nucleotide sequence ID" value="XM_065816784.1"/>
</dbReference>
<name>A0ABM4DEM6_HYDVU</name>
<evidence type="ECO:0000256" key="3">
    <source>
        <dbReference type="ARBA" id="ARBA00022691"/>
    </source>
</evidence>
<dbReference type="PROSITE" id="PS50865">
    <property type="entry name" value="ZF_MYND_2"/>
    <property type="match status" value="1"/>
</dbReference>
<keyword evidence="6" id="KW-0862">Zinc</keyword>
<keyword evidence="2" id="KW-0808">Transferase</keyword>
<evidence type="ECO:0000313" key="15">
    <source>
        <dbReference type="RefSeq" id="XP_065672856.1"/>
    </source>
</evidence>
<evidence type="ECO:0000256" key="1">
    <source>
        <dbReference type="ARBA" id="ARBA00022603"/>
    </source>
</evidence>
<evidence type="ECO:0000313" key="14">
    <source>
        <dbReference type="RefSeq" id="XP_065672178.1"/>
    </source>
</evidence>
<dbReference type="Gene3D" id="1.25.40.10">
    <property type="entry name" value="Tetratricopeptide repeat domain"/>
    <property type="match status" value="1"/>
</dbReference>
<feature type="domain" description="MYND-type" evidence="12">
    <location>
        <begin position="278"/>
        <end position="317"/>
    </location>
</feature>
<dbReference type="InterPro" id="IPR046341">
    <property type="entry name" value="SET_dom_sf"/>
</dbReference>
<dbReference type="Gene3D" id="1.10.220.160">
    <property type="match status" value="1"/>
</dbReference>
<dbReference type="InterPro" id="IPR002893">
    <property type="entry name" value="Znf_MYND"/>
</dbReference>
<evidence type="ECO:0000256" key="10">
    <source>
        <dbReference type="PROSITE-ProRule" id="PRU00134"/>
    </source>
</evidence>